<evidence type="ECO:0000259" key="1">
    <source>
        <dbReference type="PROSITE" id="PS51886"/>
    </source>
</evidence>
<organism evidence="2 3">
    <name type="scientific">Reticulomyxa filosa</name>
    <dbReference type="NCBI Taxonomy" id="46433"/>
    <lineage>
        <taxon>Eukaryota</taxon>
        <taxon>Sar</taxon>
        <taxon>Rhizaria</taxon>
        <taxon>Retaria</taxon>
        <taxon>Foraminifera</taxon>
        <taxon>Monothalamids</taxon>
        <taxon>Reticulomyxidae</taxon>
        <taxon>Reticulomyxa</taxon>
    </lineage>
</organism>
<name>X6LUR3_RETFI</name>
<dbReference type="OMA" id="ICTIFIM"/>
<proteinExistence type="predicted"/>
<dbReference type="Proteomes" id="UP000023152">
    <property type="component" value="Unassembled WGS sequence"/>
</dbReference>
<dbReference type="OrthoDB" id="298084at2759"/>
<evidence type="ECO:0000313" key="2">
    <source>
        <dbReference type="EMBL" id="ETO04450.1"/>
    </source>
</evidence>
<accession>X6LUR3</accession>
<sequence>QYLLQKIENYKKEKRDLLEQKLLLFQSIEQELKTRLENINKCINTYTDMSEKKNQLRQLLQDDNNCTLDFDFVQMIEQLLKQYVVIVESGQITLGNVKIKEDSKSHVNPIVSLSCSIESIENELKGRSFYELEVTKFNHNKDLERLEIFKQIPGQALSNGTIEIDEFSPIILTNQESKLLLSYLPQGLRSKLVLLYQGSRDGFDPTDFHQTCDNKGKTVTIIMEECNHVFGGFTNAKWYSSRGVAYSKDGGAFVYLLRNNSSRSPQKWNIKPSQSDYAICNHLNYGPSFEIKKINKHMTQVTTSYWQVQTILNIFLFHMVQYLSFRLSFIYWIEKNLINFFKKEL</sequence>
<dbReference type="InterPro" id="IPR006571">
    <property type="entry name" value="TLDc_dom"/>
</dbReference>
<feature type="non-terminal residue" evidence="2">
    <location>
        <position position="1"/>
    </location>
</feature>
<gene>
    <name evidence="2" type="ORF">RFI_32947</name>
</gene>
<reference evidence="2 3" key="1">
    <citation type="journal article" date="2013" name="Curr. Biol.">
        <title>The Genome of the Foraminiferan Reticulomyxa filosa.</title>
        <authorList>
            <person name="Glockner G."/>
            <person name="Hulsmann N."/>
            <person name="Schleicher M."/>
            <person name="Noegel A.A."/>
            <person name="Eichinger L."/>
            <person name="Gallinger C."/>
            <person name="Pawlowski J."/>
            <person name="Sierra R."/>
            <person name="Euteneuer U."/>
            <person name="Pillet L."/>
            <person name="Moustafa A."/>
            <person name="Platzer M."/>
            <person name="Groth M."/>
            <person name="Szafranski K."/>
            <person name="Schliwa M."/>
        </authorList>
    </citation>
    <scope>NUCLEOTIDE SEQUENCE [LARGE SCALE GENOMIC DNA]</scope>
</reference>
<comment type="caution">
    <text evidence="2">The sequence shown here is derived from an EMBL/GenBank/DDBJ whole genome shotgun (WGS) entry which is preliminary data.</text>
</comment>
<dbReference type="AlphaFoldDB" id="X6LUR3"/>
<evidence type="ECO:0000313" key="3">
    <source>
        <dbReference type="Proteomes" id="UP000023152"/>
    </source>
</evidence>
<dbReference type="PROSITE" id="PS51886">
    <property type="entry name" value="TLDC"/>
    <property type="match status" value="1"/>
</dbReference>
<dbReference type="Pfam" id="PF07534">
    <property type="entry name" value="TLD"/>
    <property type="match status" value="1"/>
</dbReference>
<protein>
    <recommendedName>
        <fullName evidence="1">TLDc domain-containing protein</fullName>
    </recommendedName>
</protein>
<dbReference type="EMBL" id="ASPP01029352">
    <property type="protein sequence ID" value="ETO04450.1"/>
    <property type="molecule type" value="Genomic_DNA"/>
</dbReference>
<feature type="domain" description="TLDc" evidence="1">
    <location>
        <begin position="170"/>
        <end position="309"/>
    </location>
</feature>
<keyword evidence="3" id="KW-1185">Reference proteome</keyword>